<comment type="subunit">
    <text evidence="9">Homodimer.</text>
</comment>
<keyword evidence="8 9" id="KW-0119">Carbohydrate metabolism</keyword>
<comment type="cofactor">
    <cofactor evidence="9">
        <name>Mg(2+)</name>
        <dbReference type="ChEBI" id="CHEBI:18420"/>
    </cofactor>
    <text evidence="9">Requires a divalent cation, most likely magnesium in vivo, as an electrophilic catalyst to aid phosphoryl group transfer. It is the chelate of the metal and the nucleotide that is the actual substrate.</text>
</comment>
<feature type="binding site" evidence="9">
    <location>
        <position position="244"/>
    </location>
    <ligand>
        <name>K(+)</name>
        <dbReference type="ChEBI" id="CHEBI:29103"/>
    </ligand>
</feature>
<evidence type="ECO:0000256" key="7">
    <source>
        <dbReference type="ARBA" id="ARBA00022958"/>
    </source>
</evidence>
<dbReference type="GO" id="GO:0005829">
    <property type="term" value="C:cytosol"/>
    <property type="evidence" value="ECO:0007669"/>
    <property type="project" value="TreeGrafter"/>
</dbReference>
<dbReference type="Gene3D" id="3.40.1190.20">
    <property type="match status" value="1"/>
</dbReference>
<dbReference type="PRINTS" id="PR00990">
    <property type="entry name" value="RIBOKINASE"/>
</dbReference>
<comment type="caution">
    <text evidence="9">Lacks conserved residue(s) required for the propagation of feature annotation.</text>
</comment>
<keyword evidence="12" id="KW-1185">Reference proteome</keyword>
<feature type="active site" description="Proton acceptor" evidence="9">
    <location>
        <position position="248"/>
    </location>
</feature>
<evidence type="ECO:0000256" key="3">
    <source>
        <dbReference type="ARBA" id="ARBA00022741"/>
    </source>
</evidence>
<evidence type="ECO:0000313" key="11">
    <source>
        <dbReference type="EMBL" id="MBT9289627.1"/>
    </source>
</evidence>
<feature type="binding site" evidence="9">
    <location>
        <position position="283"/>
    </location>
    <ligand>
        <name>K(+)</name>
        <dbReference type="ChEBI" id="CHEBI:29103"/>
    </ligand>
</feature>
<gene>
    <name evidence="9" type="primary">rbsK</name>
    <name evidence="11" type="ORF">KL771_09190</name>
</gene>
<feature type="domain" description="Carbohydrate kinase PfkB" evidence="10">
    <location>
        <begin position="1"/>
        <end position="289"/>
    </location>
</feature>
<feature type="binding site" evidence="9">
    <location>
        <position position="278"/>
    </location>
    <ligand>
        <name>K(+)</name>
        <dbReference type="ChEBI" id="CHEBI:29103"/>
    </ligand>
</feature>
<feature type="binding site" evidence="9">
    <location>
        <position position="287"/>
    </location>
    <ligand>
        <name>K(+)</name>
        <dbReference type="ChEBI" id="CHEBI:29103"/>
    </ligand>
</feature>
<comment type="catalytic activity">
    <reaction evidence="9">
        <text>D-ribose + ATP = D-ribose 5-phosphate + ADP + H(+)</text>
        <dbReference type="Rhea" id="RHEA:13697"/>
        <dbReference type="ChEBI" id="CHEBI:15378"/>
        <dbReference type="ChEBI" id="CHEBI:30616"/>
        <dbReference type="ChEBI" id="CHEBI:47013"/>
        <dbReference type="ChEBI" id="CHEBI:78346"/>
        <dbReference type="ChEBI" id="CHEBI:456216"/>
        <dbReference type="EC" id="2.7.1.15"/>
    </reaction>
</comment>
<keyword evidence="5 9" id="KW-0067">ATP-binding</keyword>
<dbReference type="InterPro" id="IPR029056">
    <property type="entry name" value="Ribokinase-like"/>
</dbReference>
<feature type="binding site" evidence="9">
    <location>
        <begin position="11"/>
        <end position="13"/>
    </location>
    <ligand>
        <name>substrate</name>
    </ligand>
</feature>
<feature type="binding site" evidence="9">
    <location>
        <begin position="247"/>
        <end position="248"/>
    </location>
    <ligand>
        <name>ATP</name>
        <dbReference type="ChEBI" id="CHEBI:30616"/>
    </ligand>
</feature>
<evidence type="ECO:0000256" key="9">
    <source>
        <dbReference type="HAMAP-Rule" id="MF_01987"/>
    </source>
</evidence>
<keyword evidence="6 9" id="KW-0460">Magnesium</keyword>
<dbReference type="PANTHER" id="PTHR10584:SF166">
    <property type="entry name" value="RIBOKINASE"/>
    <property type="match status" value="1"/>
</dbReference>
<comment type="function">
    <text evidence="9">Catalyzes the phosphorylation of ribose at O-5 in a reaction requiring ATP and magnesium. The resulting D-ribose-5-phosphate can then be used either for sythesis of nucleotides, histidine, and tryptophan, or as a component of the pentose phosphate pathway.</text>
</comment>
<dbReference type="EMBL" id="JAHHZF010000004">
    <property type="protein sequence ID" value="MBT9289627.1"/>
    <property type="molecule type" value="Genomic_DNA"/>
</dbReference>
<dbReference type="RefSeq" id="WP_261968247.1">
    <property type="nucleotide sequence ID" value="NZ_JAHHZF010000004.1"/>
</dbReference>
<keyword evidence="4 9" id="KW-0418">Kinase</keyword>
<dbReference type="GO" id="GO:0046872">
    <property type="term" value="F:metal ion binding"/>
    <property type="evidence" value="ECO:0007669"/>
    <property type="project" value="UniProtKB-KW"/>
</dbReference>
<evidence type="ECO:0000256" key="8">
    <source>
        <dbReference type="ARBA" id="ARBA00023277"/>
    </source>
</evidence>
<dbReference type="GO" id="GO:0004747">
    <property type="term" value="F:ribokinase activity"/>
    <property type="evidence" value="ECO:0007669"/>
    <property type="project" value="UniProtKB-UniRule"/>
</dbReference>
<name>A0A947D7R7_9HYPH</name>
<evidence type="ECO:0000256" key="2">
    <source>
        <dbReference type="ARBA" id="ARBA00022723"/>
    </source>
</evidence>
<dbReference type="PANTHER" id="PTHR10584">
    <property type="entry name" value="SUGAR KINASE"/>
    <property type="match status" value="1"/>
</dbReference>
<comment type="activity regulation">
    <text evidence="9">Activated by a monovalent cation that binds near, but not in, the active site. The most likely occupant of the site in vivo is potassium. Ion binding induces a conformational change that may alter substrate affinity.</text>
</comment>
<feature type="binding site" evidence="9">
    <location>
        <position position="248"/>
    </location>
    <ligand>
        <name>substrate</name>
    </ligand>
</feature>
<feature type="binding site" evidence="9">
    <location>
        <position position="242"/>
    </location>
    <ligand>
        <name>K(+)</name>
        <dbReference type="ChEBI" id="CHEBI:29103"/>
    </ligand>
</feature>
<comment type="similarity">
    <text evidence="9">Belongs to the carbohydrate kinase PfkB family. Ribokinase subfamily.</text>
</comment>
<evidence type="ECO:0000256" key="4">
    <source>
        <dbReference type="ARBA" id="ARBA00022777"/>
    </source>
</evidence>
<sequence length="310" mass="29977">MPRIIVLGSINMDLVVTAERFPGPGETIAGEAFRTFSGGKGANQAIAAARMGAKVAFVGAVGADAFGADLVAGMAVEGIDTTSVATVAGVSTGTALITVAQGENCIVVVAGANAAVDGTAAAGLVGSGDRLVAQLEVPKAAIAEAFAAARAAGAETLLNAAPAAPAVRDLLPLTDILIVNETELDLIAGWIGADGGDARTCARSLLAAGPSTVVVTLGAAGLVAVTAEATIELGGHRVVPVDTTGAGDCFVGTLAAGLSAGADLAEALETANAAAALSVQKPGAAPSMPRAEDVRAFLAGRATAGAVETT</sequence>
<keyword evidence="3 9" id="KW-0547">Nucleotide-binding</keyword>
<dbReference type="AlphaFoldDB" id="A0A947D7R7"/>
<dbReference type="Pfam" id="PF00294">
    <property type="entry name" value="PfkB"/>
    <property type="match status" value="1"/>
</dbReference>
<evidence type="ECO:0000256" key="5">
    <source>
        <dbReference type="ARBA" id="ARBA00022840"/>
    </source>
</evidence>
<feature type="binding site" evidence="9">
    <location>
        <begin position="216"/>
        <end position="221"/>
    </location>
    <ligand>
        <name>ATP</name>
        <dbReference type="ChEBI" id="CHEBI:30616"/>
    </ligand>
</feature>
<dbReference type="InterPro" id="IPR002139">
    <property type="entry name" value="Ribo/fructo_kinase"/>
</dbReference>
<evidence type="ECO:0000256" key="1">
    <source>
        <dbReference type="ARBA" id="ARBA00022679"/>
    </source>
</evidence>
<dbReference type="SUPFAM" id="SSF53613">
    <property type="entry name" value="Ribokinase-like"/>
    <property type="match status" value="1"/>
</dbReference>
<dbReference type="HAMAP" id="MF_01987">
    <property type="entry name" value="Ribokinase"/>
    <property type="match status" value="1"/>
</dbReference>
<dbReference type="GO" id="GO:0005524">
    <property type="term" value="F:ATP binding"/>
    <property type="evidence" value="ECO:0007669"/>
    <property type="project" value="UniProtKB-UniRule"/>
</dbReference>
<evidence type="ECO:0000256" key="6">
    <source>
        <dbReference type="ARBA" id="ARBA00022842"/>
    </source>
</evidence>
<evidence type="ECO:0000259" key="10">
    <source>
        <dbReference type="Pfam" id="PF00294"/>
    </source>
</evidence>
<proteinExistence type="inferred from homology"/>
<feature type="binding site" evidence="9">
    <location>
        <position position="180"/>
    </location>
    <ligand>
        <name>ATP</name>
        <dbReference type="ChEBI" id="CHEBI:30616"/>
    </ligand>
</feature>
<keyword evidence="1 9" id="KW-0808">Transferase</keyword>
<keyword evidence="7 9" id="KW-0630">Potassium</keyword>
<comment type="caution">
    <text evidence="11">The sequence shown here is derived from an EMBL/GenBank/DDBJ whole genome shotgun (WGS) entry which is preliminary data.</text>
</comment>
<feature type="binding site" evidence="9">
    <location>
        <position position="272"/>
    </location>
    <ligand>
        <name>ATP</name>
        <dbReference type="ChEBI" id="CHEBI:30616"/>
    </ligand>
</feature>
<evidence type="ECO:0000313" key="12">
    <source>
        <dbReference type="Proteomes" id="UP000766595"/>
    </source>
</evidence>
<keyword evidence="2 9" id="KW-0479">Metal-binding</keyword>
<accession>A0A947D7R7</accession>
<dbReference type="InterPro" id="IPR011877">
    <property type="entry name" value="Ribokinase"/>
</dbReference>
<dbReference type="CDD" id="cd01174">
    <property type="entry name" value="ribokinase"/>
    <property type="match status" value="1"/>
</dbReference>
<comment type="subcellular location">
    <subcellularLocation>
        <location evidence="9">Cytoplasm</location>
    </subcellularLocation>
</comment>
<reference evidence="11 12" key="1">
    <citation type="submission" date="2021-06" db="EMBL/GenBank/DDBJ databases">
        <authorList>
            <person name="Grouzdev D.S."/>
            <person name="Koziaeva V."/>
        </authorList>
    </citation>
    <scope>NUCLEOTIDE SEQUENCE [LARGE SCALE GENOMIC DNA]</scope>
    <source>
        <strain evidence="11 12">22</strain>
    </source>
</reference>
<feature type="binding site" evidence="9">
    <location>
        <position position="281"/>
    </location>
    <ligand>
        <name>K(+)</name>
        <dbReference type="ChEBI" id="CHEBI:29103"/>
    </ligand>
</feature>
<dbReference type="GO" id="GO:0019303">
    <property type="term" value="P:D-ribose catabolic process"/>
    <property type="evidence" value="ECO:0007669"/>
    <property type="project" value="UniProtKB-UniRule"/>
</dbReference>
<keyword evidence="9" id="KW-0963">Cytoplasm</keyword>
<feature type="binding site" evidence="9">
    <location>
        <position position="136"/>
    </location>
    <ligand>
        <name>substrate</name>
    </ligand>
</feature>
<organism evidence="11 12">
    <name type="scientific">Prosthecodimorpha staleyi</name>
    <dbReference type="NCBI Taxonomy" id="2840188"/>
    <lineage>
        <taxon>Bacteria</taxon>
        <taxon>Pseudomonadati</taxon>
        <taxon>Pseudomonadota</taxon>
        <taxon>Alphaproteobacteria</taxon>
        <taxon>Hyphomicrobiales</taxon>
        <taxon>Ancalomicrobiaceae</taxon>
        <taxon>Prosthecodimorpha</taxon>
    </lineage>
</organism>
<feature type="binding site" evidence="9">
    <location>
        <begin position="39"/>
        <end position="43"/>
    </location>
    <ligand>
        <name>substrate</name>
    </ligand>
</feature>
<comment type="pathway">
    <text evidence="9">Carbohydrate metabolism; D-ribose degradation; D-ribose 5-phosphate from beta-D-ribopyranose: step 2/2.</text>
</comment>
<dbReference type="Proteomes" id="UP000766595">
    <property type="component" value="Unassembled WGS sequence"/>
</dbReference>
<dbReference type="InterPro" id="IPR011611">
    <property type="entry name" value="PfkB_dom"/>
</dbReference>
<protein>
    <recommendedName>
        <fullName evidence="9">Ribokinase</fullName>
        <shortName evidence="9">RK</shortName>
        <ecNumber evidence="9">2.7.1.15</ecNumber>
    </recommendedName>
</protein>
<dbReference type="EC" id="2.7.1.15" evidence="9"/>